<organism evidence="1 2">
    <name type="scientific">Amycolatopsis rifamycinica</name>
    <dbReference type="NCBI Taxonomy" id="287986"/>
    <lineage>
        <taxon>Bacteria</taxon>
        <taxon>Bacillati</taxon>
        <taxon>Actinomycetota</taxon>
        <taxon>Actinomycetes</taxon>
        <taxon>Pseudonocardiales</taxon>
        <taxon>Pseudonocardiaceae</taxon>
        <taxon>Amycolatopsis</taxon>
    </lineage>
</organism>
<keyword evidence="2" id="KW-1185">Reference proteome</keyword>
<sequence>MPDGAGGYRVEVDALHKYVGDLGKYRDQGTKITEKVAEADVGDKSWGVVGVFTKGGYDDTLRELRSLLASIADGLASAQAKLTDAANVYQGVEDDHKAFFGQVEALLDGPGKPKH</sequence>
<dbReference type="RefSeq" id="WP_043781910.1">
    <property type="nucleotide sequence ID" value="NZ_JMQI01000039.1"/>
</dbReference>
<gene>
    <name evidence="1" type="ORF">DV20_18795</name>
</gene>
<proteinExistence type="predicted"/>
<reference evidence="1 2" key="1">
    <citation type="submission" date="2014-05" db="EMBL/GenBank/DDBJ databases">
        <title>Draft genome sequence of Amycolatopsis rifamycinica DSM 46095.</title>
        <authorList>
            <person name="Lal R."/>
            <person name="Saxena A."/>
            <person name="Kumari R."/>
            <person name="Mukherjee U."/>
            <person name="Singh P."/>
            <person name="Sangwan N."/>
            <person name="Mahato N.K."/>
        </authorList>
    </citation>
    <scope>NUCLEOTIDE SEQUENCE [LARGE SCALE GENOMIC DNA]</scope>
    <source>
        <strain evidence="1 2">DSM 46095</strain>
    </source>
</reference>
<dbReference type="Proteomes" id="UP000027345">
    <property type="component" value="Unassembled WGS sequence"/>
</dbReference>
<name>A0A066U4H0_9PSEU</name>
<dbReference type="EMBL" id="JMQI01000039">
    <property type="protein sequence ID" value="KDN20737.1"/>
    <property type="molecule type" value="Genomic_DNA"/>
</dbReference>
<comment type="caution">
    <text evidence="1">The sequence shown here is derived from an EMBL/GenBank/DDBJ whole genome shotgun (WGS) entry which is preliminary data.</text>
</comment>
<dbReference type="OrthoDB" id="3688292at2"/>
<protein>
    <recommendedName>
        <fullName evidence="3">ESX-1 secretion-associated protein</fullName>
    </recommendedName>
</protein>
<accession>A0A066U4H0</accession>
<dbReference type="eggNOG" id="ENOG5031RQP">
    <property type="taxonomic scope" value="Bacteria"/>
</dbReference>
<evidence type="ECO:0000313" key="2">
    <source>
        <dbReference type="Proteomes" id="UP000027345"/>
    </source>
</evidence>
<dbReference type="AlphaFoldDB" id="A0A066U4H0"/>
<dbReference type="STRING" id="287986.DV20_18795"/>
<evidence type="ECO:0008006" key="3">
    <source>
        <dbReference type="Google" id="ProtNLM"/>
    </source>
</evidence>
<evidence type="ECO:0000313" key="1">
    <source>
        <dbReference type="EMBL" id="KDN20737.1"/>
    </source>
</evidence>